<name>A0A482W9A5_ASBVE</name>
<proteinExistence type="predicted"/>
<accession>A0A482W9A5</accession>
<keyword evidence="2" id="KW-1185">Reference proteome</keyword>
<protein>
    <submittedName>
        <fullName evidence="1">Uncharacterized protein</fullName>
    </submittedName>
</protein>
<organism evidence="1 2">
    <name type="scientific">Asbolus verrucosus</name>
    <name type="common">Desert ironclad beetle</name>
    <dbReference type="NCBI Taxonomy" id="1661398"/>
    <lineage>
        <taxon>Eukaryota</taxon>
        <taxon>Metazoa</taxon>
        <taxon>Ecdysozoa</taxon>
        <taxon>Arthropoda</taxon>
        <taxon>Hexapoda</taxon>
        <taxon>Insecta</taxon>
        <taxon>Pterygota</taxon>
        <taxon>Neoptera</taxon>
        <taxon>Endopterygota</taxon>
        <taxon>Coleoptera</taxon>
        <taxon>Polyphaga</taxon>
        <taxon>Cucujiformia</taxon>
        <taxon>Tenebrionidae</taxon>
        <taxon>Pimeliinae</taxon>
        <taxon>Asbolus</taxon>
    </lineage>
</organism>
<dbReference type="OrthoDB" id="7701049at2759"/>
<gene>
    <name evidence="1" type="ORF">BDFB_013546</name>
</gene>
<comment type="caution">
    <text evidence="1">The sequence shown here is derived from an EMBL/GenBank/DDBJ whole genome shotgun (WGS) entry which is preliminary data.</text>
</comment>
<dbReference type="AlphaFoldDB" id="A0A482W9A5"/>
<dbReference type="Proteomes" id="UP000292052">
    <property type="component" value="Unassembled WGS sequence"/>
</dbReference>
<feature type="non-terminal residue" evidence="1">
    <location>
        <position position="1"/>
    </location>
</feature>
<reference evidence="1 2" key="1">
    <citation type="submission" date="2017-03" db="EMBL/GenBank/DDBJ databases">
        <title>Genome of the blue death feigning beetle - Asbolus verrucosus.</title>
        <authorList>
            <person name="Rider S.D."/>
        </authorList>
    </citation>
    <scope>NUCLEOTIDE SEQUENCE [LARGE SCALE GENOMIC DNA]</scope>
    <source>
        <strain evidence="1">Butters</strain>
        <tissue evidence="1">Head and leg muscle</tissue>
    </source>
</reference>
<feature type="non-terminal residue" evidence="1">
    <location>
        <position position="77"/>
    </location>
</feature>
<evidence type="ECO:0000313" key="1">
    <source>
        <dbReference type="EMBL" id="RZC41329.1"/>
    </source>
</evidence>
<evidence type="ECO:0000313" key="2">
    <source>
        <dbReference type="Proteomes" id="UP000292052"/>
    </source>
</evidence>
<sequence length="77" mass="9251">LCLLAKENIPIILKKDIFRAYTTLYYQQIGVFFRTRCENYYVLFKNRRKSIKLQIKSDYALYVKSVEDSLTSDPKKF</sequence>
<dbReference type="EMBL" id="QDEB01018171">
    <property type="protein sequence ID" value="RZC41329.1"/>
    <property type="molecule type" value="Genomic_DNA"/>
</dbReference>